<reference evidence="1" key="1">
    <citation type="submission" date="2019-11" db="EMBL/GenBank/DDBJ databases">
        <authorList>
            <person name="Feng L."/>
        </authorList>
    </citation>
    <scope>NUCLEOTIDE SEQUENCE</scope>
    <source>
        <strain evidence="1">LrhamnosusLFYP97</strain>
    </source>
</reference>
<sequence>MHEGALVTFLVAILGVINAYRAIKAYNPYFTFIRYDGAIYKLLSLTDAGYLVKFVDIDDRKVIISEVAKCLPIDAPTGKLSKIIALRKKDFEKIDSEKFLTKFEL</sequence>
<dbReference type="AlphaFoldDB" id="A0A6N2ZR60"/>
<proteinExistence type="predicted"/>
<protein>
    <submittedName>
        <fullName evidence="1">Uncharacterized protein</fullName>
    </submittedName>
</protein>
<gene>
    <name evidence="1" type="ORF">LRLFYP97_01934</name>
</gene>
<dbReference type="EMBL" id="CACRTK010000033">
    <property type="protein sequence ID" value="VYT81824.1"/>
    <property type="molecule type" value="Genomic_DNA"/>
</dbReference>
<organism evidence="1">
    <name type="scientific">Lacticaseibacillus rhamnosus</name>
    <name type="common">Lactobacillus rhamnosus</name>
    <dbReference type="NCBI Taxonomy" id="47715"/>
    <lineage>
        <taxon>Bacteria</taxon>
        <taxon>Bacillati</taxon>
        <taxon>Bacillota</taxon>
        <taxon>Bacilli</taxon>
        <taxon>Lactobacillales</taxon>
        <taxon>Lactobacillaceae</taxon>
        <taxon>Lacticaseibacillus</taxon>
    </lineage>
</organism>
<name>A0A6N2ZR60_LACRH</name>
<dbReference type="RefSeq" id="WP_032953765.1">
    <property type="nucleotide sequence ID" value="NZ_LPNU01000031.1"/>
</dbReference>
<accession>A0A6N2ZR60</accession>
<evidence type="ECO:0000313" key="1">
    <source>
        <dbReference type="EMBL" id="VYT81824.1"/>
    </source>
</evidence>